<evidence type="ECO:0000313" key="3">
    <source>
        <dbReference type="Proteomes" id="UP000195442"/>
    </source>
</evidence>
<protein>
    <submittedName>
        <fullName evidence="2">Putative Phosphotransferase enzyme family</fullName>
    </submittedName>
</protein>
<dbReference type="RefSeq" id="WP_087147866.1">
    <property type="nucleotide sequence ID" value="NZ_FUKJ01000350.1"/>
</dbReference>
<evidence type="ECO:0000259" key="1">
    <source>
        <dbReference type="Pfam" id="PF01636"/>
    </source>
</evidence>
<organism evidence="2 3">
    <name type="scientific">Crenothrix polyspora</name>
    <dbReference type="NCBI Taxonomy" id="360316"/>
    <lineage>
        <taxon>Bacteria</taxon>
        <taxon>Pseudomonadati</taxon>
        <taxon>Pseudomonadota</taxon>
        <taxon>Gammaproteobacteria</taxon>
        <taxon>Methylococcales</taxon>
        <taxon>Crenotrichaceae</taxon>
        <taxon>Crenothrix</taxon>
    </lineage>
</organism>
<dbReference type="InterPro" id="IPR011009">
    <property type="entry name" value="Kinase-like_dom_sf"/>
</dbReference>
<dbReference type="AlphaFoldDB" id="A0A1R4HF02"/>
<sequence length="455" mass="51644">MATIVDDPCYPQISKAIDTAFVCRVLQDTLFSSANDNGAGSILVVSCNIKNLRHKPGKRFMLSYQLELVNTRTGAWRNQLVSGSLCKVGLGQHVLESEGNKQSSAVYIAKLDMLAWVFPQDRKLIYLAQILDIHFLKSHLSGLLPLLDCSRLSQIAYVQVDILQYLPERSCMMRYRLAIDDPVNAIQIVKVIYGKNYRDDSGSGVYAVMQQLAPQLPKTAIPLGYDAQYRTLWQSHLSGFPLEWRDLETPKVSELLKNMADCVTRFQGCQITTTATYGFRDIDEQLFDTIKAAEPHDRLFTEQVTLWVATLIEQRMLLDCSETVIRPLHQDLHLCNFMVNENSVCLIDFDTVCLGDPLADIGSLIANFYRCGLYAGRAISCIDSLVNKFLRYYQEAVTWEIDLPRLNWYVAAALVHEVMRRTLRQRQEVGLKHIPAHLELSKRYAGLAIKERANV</sequence>
<dbReference type="SUPFAM" id="SSF56112">
    <property type="entry name" value="Protein kinase-like (PK-like)"/>
    <property type="match status" value="1"/>
</dbReference>
<feature type="domain" description="Aminoglycoside phosphotransferase" evidence="1">
    <location>
        <begin position="205"/>
        <end position="369"/>
    </location>
</feature>
<keyword evidence="2" id="KW-0808">Transferase</keyword>
<dbReference type="Proteomes" id="UP000195442">
    <property type="component" value="Unassembled WGS sequence"/>
</dbReference>
<dbReference type="GO" id="GO:0016740">
    <property type="term" value="F:transferase activity"/>
    <property type="evidence" value="ECO:0007669"/>
    <property type="project" value="UniProtKB-KW"/>
</dbReference>
<name>A0A1R4HF02_9GAMM</name>
<dbReference type="Pfam" id="PF01636">
    <property type="entry name" value="APH"/>
    <property type="match status" value="1"/>
</dbReference>
<dbReference type="InterPro" id="IPR002575">
    <property type="entry name" value="Aminoglycoside_PTrfase"/>
</dbReference>
<evidence type="ECO:0000313" key="2">
    <source>
        <dbReference type="EMBL" id="SJM94611.1"/>
    </source>
</evidence>
<reference evidence="3" key="1">
    <citation type="submission" date="2017-02" db="EMBL/GenBank/DDBJ databases">
        <authorList>
            <person name="Daims H."/>
        </authorList>
    </citation>
    <scope>NUCLEOTIDE SEQUENCE [LARGE SCALE GENOMIC DNA]</scope>
</reference>
<dbReference type="OrthoDB" id="179763at2"/>
<dbReference type="Gene3D" id="3.90.1200.10">
    <property type="match status" value="1"/>
</dbReference>
<keyword evidence="3" id="KW-1185">Reference proteome</keyword>
<dbReference type="EMBL" id="FUKJ01000350">
    <property type="protein sequence ID" value="SJM94611.1"/>
    <property type="molecule type" value="Genomic_DNA"/>
</dbReference>
<proteinExistence type="predicted"/>
<gene>
    <name evidence="2" type="ORF">CRENPOLYSF2_4130002</name>
</gene>
<accession>A0A1R4HF02</accession>